<dbReference type="HOGENOM" id="CLU_140224_1_0_0"/>
<dbReference type="SUPFAM" id="SSF75138">
    <property type="entry name" value="HprK N-terminal domain-like"/>
    <property type="match status" value="1"/>
</dbReference>
<evidence type="ECO:0000313" key="2">
    <source>
        <dbReference type="Proteomes" id="UP000002366"/>
    </source>
</evidence>
<dbReference type="Gene3D" id="3.40.1390.20">
    <property type="entry name" value="HprK N-terminal domain-like"/>
    <property type="match status" value="1"/>
</dbReference>
<dbReference type="eggNOG" id="COG4109">
    <property type="taxonomic scope" value="Bacteria"/>
</dbReference>
<dbReference type="EMBL" id="CP001997">
    <property type="protein sequence ID" value="ADE56810.1"/>
    <property type="molecule type" value="Genomic_DNA"/>
</dbReference>
<keyword evidence="2" id="KW-1185">Reference proteome</keyword>
<dbReference type="Proteomes" id="UP000002366">
    <property type="component" value="Chromosome"/>
</dbReference>
<proteinExistence type="predicted"/>
<dbReference type="AlphaFoldDB" id="D5EE28"/>
<gene>
    <name evidence="1" type="ordered locus">Amico_0675</name>
</gene>
<reference evidence="1 2" key="1">
    <citation type="journal article" date="2010" name="Stand. Genomic Sci.">
        <title>Complete genome sequence of Aminobacterium colombiense type strain (ALA-1).</title>
        <authorList>
            <person name="Chertkov O."/>
            <person name="Sikorski J."/>
            <person name="Brambilla E."/>
            <person name="Lapidus A."/>
            <person name="Copeland A."/>
            <person name="Glavina Del Rio T."/>
            <person name="Nolan M."/>
            <person name="Lucas S."/>
            <person name="Tice H."/>
            <person name="Cheng J.F."/>
            <person name="Han C."/>
            <person name="Detter J.C."/>
            <person name="Bruce D."/>
            <person name="Tapia R."/>
            <person name="Goodwin L."/>
            <person name="Pitluck S."/>
            <person name="Liolios K."/>
            <person name="Ivanova N."/>
            <person name="Mavromatis K."/>
            <person name="Ovchinnikova G."/>
            <person name="Pati A."/>
            <person name="Chen A."/>
            <person name="Palaniappan K."/>
            <person name="Land M."/>
            <person name="Hauser L."/>
            <person name="Chang Y.J."/>
            <person name="Jeffries C.D."/>
            <person name="Spring S."/>
            <person name="Rohde M."/>
            <person name="Goker M."/>
            <person name="Bristow J."/>
            <person name="Eisen J.A."/>
            <person name="Markowitz V."/>
            <person name="Hugenholtz P."/>
            <person name="Kyrpides N.C."/>
            <person name="Klenk H.P."/>
        </authorList>
    </citation>
    <scope>NUCLEOTIDE SEQUENCE [LARGE SCALE GENOMIC DNA]</scope>
    <source>
        <strain evidence="2">DSM 12261 / ALA-1</strain>
    </source>
</reference>
<protein>
    <submittedName>
        <fullName evidence="1">Iron-sulfur binding hydrogenase</fullName>
    </submittedName>
</protein>
<evidence type="ECO:0000313" key="1">
    <source>
        <dbReference type="EMBL" id="ADE56810.1"/>
    </source>
</evidence>
<name>D5EE28_AMICL</name>
<dbReference type="RefSeq" id="WP_013048076.1">
    <property type="nucleotide sequence ID" value="NC_014011.1"/>
</dbReference>
<sequence>MNIQYIIDSLELEVVSLGRPEIEISGALAGDLLSFIMASAREKWVWITIQTHLNIAAVAVLKDVPFIIIAGGRRPAEDLIERCKEEDLTLASSSLSVYEICGRLYEMGLRAL</sequence>
<dbReference type="STRING" id="572547.Amico_0675"/>
<accession>D5EE28</accession>
<dbReference type="InterPro" id="IPR028979">
    <property type="entry name" value="Ser_kin/Pase_Hpr-like_N_sf"/>
</dbReference>
<organism evidence="1 2">
    <name type="scientific">Aminobacterium colombiense (strain DSM 12261 / ALA-1)</name>
    <dbReference type="NCBI Taxonomy" id="572547"/>
    <lineage>
        <taxon>Bacteria</taxon>
        <taxon>Thermotogati</taxon>
        <taxon>Synergistota</taxon>
        <taxon>Synergistia</taxon>
        <taxon>Synergistales</taxon>
        <taxon>Aminobacteriaceae</taxon>
        <taxon>Aminobacterium</taxon>
    </lineage>
</organism>
<dbReference type="KEGG" id="aco:Amico_0675"/>
<dbReference type="OrthoDB" id="9800356at2"/>